<name>A0AA88H9H8_ARTSF</name>
<dbReference type="Proteomes" id="UP001187531">
    <property type="component" value="Unassembled WGS sequence"/>
</dbReference>
<proteinExistence type="predicted"/>
<evidence type="ECO:0000313" key="1">
    <source>
        <dbReference type="EMBL" id="KAK2701386.1"/>
    </source>
</evidence>
<reference evidence="1" key="1">
    <citation type="submission" date="2023-07" db="EMBL/GenBank/DDBJ databases">
        <title>Chromosome-level genome assembly of Artemia franciscana.</title>
        <authorList>
            <person name="Jo E."/>
        </authorList>
    </citation>
    <scope>NUCLEOTIDE SEQUENCE</scope>
    <source>
        <tissue evidence="1">Whole body</tissue>
    </source>
</reference>
<accession>A0AA88H9H8</accession>
<evidence type="ECO:0000313" key="2">
    <source>
        <dbReference type="Proteomes" id="UP001187531"/>
    </source>
</evidence>
<dbReference type="AlphaFoldDB" id="A0AA88H9H8"/>
<organism evidence="1 2">
    <name type="scientific">Artemia franciscana</name>
    <name type="common">Brine shrimp</name>
    <name type="synonym">Artemia sanfranciscana</name>
    <dbReference type="NCBI Taxonomy" id="6661"/>
    <lineage>
        <taxon>Eukaryota</taxon>
        <taxon>Metazoa</taxon>
        <taxon>Ecdysozoa</taxon>
        <taxon>Arthropoda</taxon>
        <taxon>Crustacea</taxon>
        <taxon>Branchiopoda</taxon>
        <taxon>Anostraca</taxon>
        <taxon>Artemiidae</taxon>
        <taxon>Artemia</taxon>
    </lineage>
</organism>
<sequence>MLLDHSIDLGSVIFKIKGINPEDLVTLDGGADDFKINRPAKDNFHIVLQKKLKPGTVYSLVIMAPGPNMVSFRKDTATNNIDYSLVDSTYEVDTPLCSARELDEFKRAKEETGKTVIQFPPDQILPGLFTYSPLTPSSNGFQFYNVYTTFNSIGPFDINT</sequence>
<gene>
    <name evidence="1" type="ORF">QYM36_019953</name>
</gene>
<protein>
    <submittedName>
        <fullName evidence="1">Uncharacterized protein</fullName>
    </submittedName>
</protein>
<keyword evidence="2" id="KW-1185">Reference proteome</keyword>
<dbReference type="EMBL" id="JAVRJZ010005198">
    <property type="protein sequence ID" value="KAK2701386.1"/>
    <property type="molecule type" value="Genomic_DNA"/>
</dbReference>
<comment type="caution">
    <text evidence="1">The sequence shown here is derived from an EMBL/GenBank/DDBJ whole genome shotgun (WGS) entry which is preliminary data.</text>
</comment>